<keyword evidence="1" id="KW-0812">Transmembrane</keyword>
<feature type="transmembrane region" description="Helical" evidence="1">
    <location>
        <begin position="6"/>
        <end position="28"/>
    </location>
</feature>
<accession>A0A370QAS0</accession>
<evidence type="ECO:0000313" key="3">
    <source>
        <dbReference type="Proteomes" id="UP000255317"/>
    </source>
</evidence>
<dbReference type="EMBL" id="QRAO01000003">
    <property type="protein sequence ID" value="RDK85466.1"/>
    <property type="molecule type" value="Genomic_DNA"/>
</dbReference>
<keyword evidence="1" id="KW-0472">Membrane</keyword>
<feature type="transmembrane region" description="Helical" evidence="1">
    <location>
        <begin position="81"/>
        <end position="104"/>
    </location>
</feature>
<feature type="transmembrane region" description="Helical" evidence="1">
    <location>
        <begin position="116"/>
        <end position="136"/>
    </location>
</feature>
<proteinExistence type="predicted"/>
<evidence type="ECO:0000256" key="1">
    <source>
        <dbReference type="SAM" id="Phobius"/>
    </source>
</evidence>
<dbReference type="AlphaFoldDB" id="A0A370QAS0"/>
<dbReference type="Proteomes" id="UP000255317">
    <property type="component" value="Unassembled WGS sequence"/>
</dbReference>
<organism evidence="2 3">
    <name type="scientific">Marinirhabdus gelatinilytica</name>
    <dbReference type="NCBI Taxonomy" id="1703343"/>
    <lineage>
        <taxon>Bacteria</taxon>
        <taxon>Pseudomonadati</taxon>
        <taxon>Bacteroidota</taxon>
        <taxon>Flavobacteriia</taxon>
        <taxon>Flavobacteriales</taxon>
        <taxon>Flavobacteriaceae</taxon>
    </lineage>
</organism>
<sequence>MTLTLLLAWLIATSCMTGFSYLFSTILGENFKEPQLLTDLLGEIAGRKLSVWVGWVVHYLTGIMFLGMLIGLYSITGVEVSIVWGIVFGMVMGGIGILMWKVLYKVAQEDPPTNTRLFHLQLIIAHVFFGMAAIAIEKVCMPYLGSL</sequence>
<reference evidence="2 3" key="1">
    <citation type="submission" date="2018-07" db="EMBL/GenBank/DDBJ databases">
        <title>Genomic Encyclopedia of Type Strains, Phase IV (KMG-IV): sequencing the most valuable type-strain genomes for metagenomic binning, comparative biology and taxonomic classification.</title>
        <authorList>
            <person name="Goeker M."/>
        </authorList>
    </citation>
    <scope>NUCLEOTIDE SEQUENCE [LARGE SCALE GENOMIC DNA]</scope>
    <source>
        <strain evidence="2 3">DSM 101478</strain>
    </source>
</reference>
<comment type="caution">
    <text evidence="2">The sequence shown here is derived from an EMBL/GenBank/DDBJ whole genome shotgun (WGS) entry which is preliminary data.</text>
</comment>
<protein>
    <submittedName>
        <fullName evidence="2">Uncharacterized protein</fullName>
    </submittedName>
</protein>
<dbReference type="OrthoDB" id="673991at2"/>
<feature type="transmembrane region" description="Helical" evidence="1">
    <location>
        <begin position="49"/>
        <end position="75"/>
    </location>
</feature>
<name>A0A370QAS0_9FLAO</name>
<dbReference type="RefSeq" id="WP_115123885.1">
    <property type="nucleotide sequence ID" value="NZ_QRAO01000003.1"/>
</dbReference>
<evidence type="ECO:0000313" key="2">
    <source>
        <dbReference type="EMBL" id="RDK85466.1"/>
    </source>
</evidence>
<keyword evidence="3" id="KW-1185">Reference proteome</keyword>
<gene>
    <name evidence="2" type="ORF">C8D94_103293</name>
</gene>
<keyword evidence="1" id="KW-1133">Transmembrane helix</keyword>